<dbReference type="HOGENOM" id="CLU_027074_0_0_1"/>
<feature type="active site" description="Phosphocysteine intermediate" evidence="5">
    <location>
        <position position="281"/>
    </location>
</feature>
<feature type="compositionally biased region" description="Low complexity" evidence="6">
    <location>
        <begin position="370"/>
        <end position="400"/>
    </location>
</feature>
<dbReference type="EMBL" id="AMQN01011685">
    <property type="status" value="NOT_ANNOTATED_CDS"/>
    <property type="molecule type" value="Genomic_DNA"/>
</dbReference>
<proteinExistence type="inferred from homology"/>
<name>R7TQ03_CAPTE</name>
<dbReference type="PIRSF" id="PIRSF000939">
    <property type="entry name" value="MAPK_Ptase"/>
    <property type="match status" value="1"/>
</dbReference>
<dbReference type="OrthoDB" id="165342at2759"/>
<dbReference type="InterPro" id="IPR036873">
    <property type="entry name" value="Rhodanese-like_dom_sf"/>
</dbReference>
<dbReference type="PANTHER" id="PTHR10159">
    <property type="entry name" value="DUAL SPECIFICITY PROTEIN PHOSPHATASE"/>
    <property type="match status" value="1"/>
</dbReference>
<evidence type="ECO:0000259" key="8">
    <source>
        <dbReference type="PROSITE" id="PS50056"/>
    </source>
</evidence>
<dbReference type="InterPro" id="IPR008343">
    <property type="entry name" value="MKP"/>
</dbReference>
<dbReference type="FunCoup" id="R7TQ03">
    <property type="interactions" value="423"/>
</dbReference>
<dbReference type="Gene3D" id="3.40.250.10">
    <property type="entry name" value="Rhodanese-like domain"/>
    <property type="match status" value="1"/>
</dbReference>
<organism evidence="10">
    <name type="scientific">Capitella teleta</name>
    <name type="common">Polychaete worm</name>
    <dbReference type="NCBI Taxonomy" id="283909"/>
    <lineage>
        <taxon>Eukaryota</taxon>
        <taxon>Metazoa</taxon>
        <taxon>Spiralia</taxon>
        <taxon>Lophotrochozoa</taxon>
        <taxon>Annelida</taxon>
        <taxon>Polychaeta</taxon>
        <taxon>Sedentaria</taxon>
        <taxon>Scolecida</taxon>
        <taxon>Capitellidae</taxon>
        <taxon>Capitella</taxon>
    </lineage>
</organism>
<dbReference type="EC" id="3.1.3.16" evidence="4"/>
<evidence type="ECO:0000256" key="4">
    <source>
        <dbReference type="PIRNR" id="PIRNR000939"/>
    </source>
</evidence>
<evidence type="ECO:0000256" key="1">
    <source>
        <dbReference type="ARBA" id="ARBA00008601"/>
    </source>
</evidence>
<feature type="region of interest" description="Disordered" evidence="6">
    <location>
        <begin position="169"/>
        <end position="189"/>
    </location>
</feature>
<dbReference type="FunFam" id="3.40.250.10:FF:000054">
    <property type="entry name" value="Dual specificity phosphatase 9"/>
    <property type="match status" value="1"/>
</dbReference>
<dbReference type="GO" id="GO:0033550">
    <property type="term" value="F:MAP kinase tyrosine phosphatase activity"/>
    <property type="evidence" value="ECO:0007669"/>
    <property type="project" value="TreeGrafter"/>
</dbReference>
<comment type="catalytic activity">
    <reaction evidence="4">
        <text>O-phospho-L-tyrosyl-[protein] + H2O = L-tyrosyl-[protein] + phosphate</text>
        <dbReference type="Rhea" id="RHEA:10684"/>
        <dbReference type="Rhea" id="RHEA-COMP:10136"/>
        <dbReference type="Rhea" id="RHEA-COMP:20101"/>
        <dbReference type="ChEBI" id="CHEBI:15377"/>
        <dbReference type="ChEBI" id="CHEBI:43474"/>
        <dbReference type="ChEBI" id="CHEBI:46858"/>
        <dbReference type="ChEBI" id="CHEBI:61978"/>
        <dbReference type="EC" id="3.1.3.48"/>
    </reaction>
</comment>
<dbReference type="SUPFAM" id="SSF52821">
    <property type="entry name" value="Rhodanese/Cell cycle control phosphatase"/>
    <property type="match status" value="1"/>
</dbReference>
<dbReference type="PROSITE" id="PS50206">
    <property type="entry name" value="RHODANESE_3"/>
    <property type="match status" value="1"/>
</dbReference>
<dbReference type="PANTHER" id="PTHR10159:SF519">
    <property type="entry name" value="DUAL SPECIFICITY PROTEIN PHOSPHATASE MPK3"/>
    <property type="match status" value="1"/>
</dbReference>
<comment type="similarity">
    <text evidence="1 4">Belongs to the protein-tyrosine phosphatase family. Non-receptor class dual specificity subfamily.</text>
</comment>
<dbReference type="CDD" id="cd01446">
    <property type="entry name" value="DSP_MapKP"/>
    <property type="match status" value="1"/>
</dbReference>
<dbReference type="EC" id="3.1.3.48" evidence="4"/>
<evidence type="ECO:0000259" key="7">
    <source>
        <dbReference type="PROSITE" id="PS50054"/>
    </source>
</evidence>
<dbReference type="Proteomes" id="UP000014760">
    <property type="component" value="Unassembled WGS sequence"/>
</dbReference>
<dbReference type="GO" id="GO:0043409">
    <property type="term" value="P:negative regulation of MAPK cascade"/>
    <property type="evidence" value="ECO:0007669"/>
    <property type="project" value="TreeGrafter"/>
</dbReference>
<dbReference type="STRING" id="283909.R7TQ03"/>
<dbReference type="Gene3D" id="3.90.190.10">
    <property type="entry name" value="Protein tyrosine phosphatase superfamily"/>
    <property type="match status" value="1"/>
</dbReference>
<reference evidence="10 12" key="2">
    <citation type="journal article" date="2013" name="Nature">
        <title>Insights into bilaterian evolution from three spiralian genomes.</title>
        <authorList>
            <person name="Simakov O."/>
            <person name="Marletaz F."/>
            <person name="Cho S.J."/>
            <person name="Edsinger-Gonzales E."/>
            <person name="Havlak P."/>
            <person name="Hellsten U."/>
            <person name="Kuo D.H."/>
            <person name="Larsson T."/>
            <person name="Lv J."/>
            <person name="Arendt D."/>
            <person name="Savage R."/>
            <person name="Osoegawa K."/>
            <person name="de Jong P."/>
            <person name="Grimwood J."/>
            <person name="Chapman J.A."/>
            <person name="Shapiro H."/>
            <person name="Aerts A."/>
            <person name="Otillar R.P."/>
            <person name="Terry A.Y."/>
            <person name="Boore J.L."/>
            <person name="Grigoriev I.V."/>
            <person name="Lindberg D.R."/>
            <person name="Seaver E.C."/>
            <person name="Weisblat D.A."/>
            <person name="Putnam N.H."/>
            <person name="Rokhsar D.S."/>
        </authorList>
    </citation>
    <scope>NUCLEOTIDE SEQUENCE</scope>
    <source>
        <strain evidence="10 12">I ESC-2004</strain>
    </source>
</reference>
<feature type="domain" description="Tyrosine specific protein phosphatases" evidence="8">
    <location>
        <begin position="257"/>
        <end position="318"/>
    </location>
</feature>
<dbReference type="CDD" id="cd14566">
    <property type="entry name" value="DSP_MKP_classII"/>
    <property type="match status" value="1"/>
</dbReference>
<dbReference type="PROSITE" id="PS50056">
    <property type="entry name" value="TYR_PHOSPHATASE_2"/>
    <property type="match status" value="1"/>
</dbReference>
<feature type="region of interest" description="Disordered" evidence="6">
    <location>
        <begin position="368"/>
        <end position="410"/>
    </location>
</feature>
<dbReference type="SMART" id="SM00450">
    <property type="entry name" value="RHOD"/>
    <property type="match status" value="1"/>
</dbReference>
<dbReference type="PROSITE" id="PS50054">
    <property type="entry name" value="TYR_PHOSPHATASE_DUAL"/>
    <property type="match status" value="1"/>
</dbReference>
<feature type="compositionally biased region" description="Polar residues" evidence="6">
    <location>
        <begin position="169"/>
        <end position="179"/>
    </location>
</feature>
<evidence type="ECO:0000256" key="5">
    <source>
        <dbReference type="PIRSR" id="PIRSR000939-1"/>
    </source>
</evidence>
<dbReference type="EnsemblMetazoa" id="CapteT182593">
    <property type="protein sequence ID" value="CapteP182593"/>
    <property type="gene ID" value="CapteG182593"/>
</dbReference>
<dbReference type="Pfam" id="PF00581">
    <property type="entry name" value="Rhodanese"/>
    <property type="match status" value="1"/>
</dbReference>
<reference evidence="12" key="1">
    <citation type="submission" date="2012-12" db="EMBL/GenBank/DDBJ databases">
        <authorList>
            <person name="Hellsten U."/>
            <person name="Grimwood J."/>
            <person name="Chapman J.A."/>
            <person name="Shapiro H."/>
            <person name="Aerts A."/>
            <person name="Otillar R.P."/>
            <person name="Terry A.Y."/>
            <person name="Boore J.L."/>
            <person name="Simakov O."/>
            <person name="Marletaz F."/>
            <person name="Cho S.-J."/>
            <person name="Edsinger-Gonzales E."/>
            <person name="Havlak P."/>
            <person name="Kuo D.-H."/>
            <person name="Larsson T."/>
            <person name="Lv J."/>
            <person name="Arendt D."/>
            <person name="Savage R."/>
            <person name="Osoegawa K."/>
            <person name="de Jong P."/>
            <person name="Lindberg D.R."/>
            <person name="Seaver E.C."/>
            <person name="Weisblat D.A."/>
            <person name="Putnam N.H."/>
            <person name="Grigoriev I.V."/>
            <person name="Rokhsar D.S."/>
        </authorList>
    </citation>
    <scope>NUCLEOTIDE SEQUENCE</scope>
    <source>
        <strain evidence="12">I ESC-2004</strain>
    </source>
</reference>
<keyword evidence="12" id="KW-1185">Reference proteome</keyword>
<dbReference type="GO" id="GO:0005829">
    <property type="term" value="C:cytosol"/>
    <property type="evidence" value="ECO:0007669"/>
    <property type="project" value="TreeGrafter"/>
</dbReference>
<dbReference type="EMBL" id="KB309028">
    <property type="protein sequence ID" value="ELT95734.1"/>
    <property type="molecule type" value="Genomic_DNA"/>
</dbReference>
<evidence type="ECO:0000313" key="10">
    <source>
        <dbReference type="EMBL" id="ELT95734.1"/>
    </source>
</evidence>
<dbReference type="GO" id="GO:0017017">
    <property type="term" value="F:MAP kinase tyrosine/serine/threonine phosphatase activity"/>
    <property type="evidence" value="ECO:0007669"/>
    <property type="project" value="InterPro"/>
</dbReference>
<dbReference type="OMA" id="QQDNGAP"/>
<evidence type="ECO:0000313" key="11">
    <source>
        <dbReference type="EnsemblMetazoa" id="CapteP182593"/>
    </source>
</evidence>
<keyword evidence="3 4" id="KW-0904">Protein phosphatase</keyword>
<dbReference type="GO" id="GO:0004722">
    <property type="term" value="F:protein serine/threonine phosphatase activity"/>
    <property type="evidence" value="ECO:0007669"/>
    <property type="project" value="UniProtKB-EC"/>
</dbReference>
<evidence type="ECO:0000256" key="6">
    <source>
        <dbReference type="SAM" id="MobiDB-lite"/>
    </source>
</evidence>
<feature type="domain" description="Tyrosine-protein phosphatase" evidence="7">
    <location>
        <begin position="194"/>
        <end position="337"/>
    </location>
</feature>
<gene>
    <name evidence="10" type="ORF">CAPTEDRAFT_182593</name>
</gene>
<comment type="catalytic activity">
    <reaction evidence="4">
        <text>O-phospho-L-threonyl-[protein] + H2O = L-threonyl-[protein] + phosphate</text>
        <dbReference type="Rhea" id="RHEA:47004"/>
        <dbReference type="Rhea" id="RHEA-COMP:11060"/>
        <dbReference type="Rhea" id="RHEA-COMP:11605"/>
        <dbReference type="ChEBI" id="CHEBI:15377"/>
        <dbReference type="ChEBI" id="CHEBI:30013"/>
        <dbReference type="ChEBI" id="CHEBI:43474"/>
        <dbReference type="ChEBI" id="CHEBI:61977"/>
        <dbReference type="EC" id="3.1.3.16"/>
    </reaction>
</comment>
<dbReference type="InterPro" id="IPR000340">
    <property type="entry name" value="Dual-sp_phosphatase_cat-dom"/>
</dbReference>
<dbReference type="InterPro" id="IPR020422">
    <property type="entry name" value="TYR_PHOSPHATASE_DUAL_dom"/>
</dbReference>
<dbReference type="Pfam" id="PF00782">
    <property type="entry name" value="DSPc"/>
    <property type="match status" value="1"/>
</dbReference>
<dbReference type="SMART" id="SM00195">
    <property type="entry name" value="DSPc"/>
    <property type="match status" value="1"/>
</dbReference>
<evidence type="ECO:0000259" key="9">
    <source>
        <dbReference type="PROSITE" id="PS50206"/>
    </source>
</evidence>
<evidence type="ECO:0000256" key="2">
    <source>
        <dbReference type="ARBA" id="ARBA00022801"/>
    </source>
</evidence>
<evidence type="ECO:0000256" key="3">
    <source>
        <dbReference type="ARBA" id="ARBA00022912"/>
    </source>
</evidence>
<dbReference type="AlphaFoldDB" id="R7TQ03"/>
<dbReference type="InterPro" id="IPR001763">
    <property type="entry name" value="Rhodanese-like_dom"/>
</dbReference>
<evidence type="ECO:0000313" key="12">
    <source>
        <dbReference type="Proteomes" id="UP000014760"/>
    </source>
</evidence>
<dbReference type="InterPro" id="IPR000387">
    <property type="entry name" value="Tyr_Pase_dom"/>
</dbReference>
<keyword evidence="2 4" id="KW-0378">Hydrolase</keyword>
<sequence>MKMKQDTLAVDTDDSCTACTSNWLGERLLQEHGRGVLILDCRSSVEYHHQHVSGALHITIPSLMLRRLQKGNLTISSVLKCNESKEKFNSQSVSDTIVLYDDSDSAKLSPNSNVVTLLAKKLEKDGCRVRILRDGFKAFFESFPDLCEGVEDPTMSALGGLQSLQISCSPGAETDTTSKPAGRESRSPSNSFVFPVRVLPCLFLGNASNAADIQCLNKNNIRYILNVTQDIPNAFEGRDGFRYMQIPIDDHWSQNLASFFHDAITFIDEARERDCGVLVHCLAGISRSVTVTVAYLMHSRSLSLNDAYDFVKRCKPDISPNFNFMGQLKDFETTLNVTRGCTCAKQSEDEDDSESSSNCVCNKDTKTYFTSPTSTDASCSSLSSSAATTSSSTSAKSATAFDYEVPPTPS</sequence>
<protein>
    <recommendedName>
        <fullName evidence="4">Dual specificity protein phosphatase</fullName>
        <ecNumber evidence="4">3.1.3.16</ecNumber>
        <ecNumber evidence="4">3.1.3.48</ecNumber>
    </recommendedName>
</protein>
<feature type="domain" description="Rhodanese" evidence="9">
    <location>
        <begin position="32"/>
        <end position="148"/>
    </location>
</feature>
<reference evidence="11" key="3">
    <citation type="submission" date="2015-06" db="UniProtKB">
        <authorList>
            <consortium name="EnsemblMetazoa"/>
        </authorList>
    </citation>
    <scope>IDENTIFICATION</scope>
</reference>
<accession>R7TQ03</accession>
<dbReference type="SUPFAM" id="SSF52799">
    <property type="entry name" value="(Phosphotyrosine protein) phosphatases II"/>
    <property type="match status" value="1"/>
</dbReference>
<dbReference type="InterPro" id="IPR029021">
    <property type="entry name" value="Prot-tyrosine_phosphatase-like"/>
</dbReference>
<dbReference type="PRINTS" id="PR01764">
    <property type="entry name" value="MAPKPHPHTASE"/>
</dbReference>
<dbReference type="GO" id="GO:0008330">
    <property type="term" value="F:protein tyrosine/threonine phosphatase activity"/>
    <property type="evidence" value="ECO:0007669"/>
    <property type="project" value="TreeGrafter"/>
</dbReference>